<feature type="transmembrane region" description="Helical" evidence="8">
    <location>
        <begin position="135"/>
        <end position="159"/>
    </location>
</feature>
<dbReference type="CDD" id="cd06550">
    <property type="entry name" value="TM_ABC_iron-siderophores_like"/>
    <property type="match status" value="1"/>
</dbReference>
<dbReference type="OrthoDB" id="9811975at2"/>
<keyword evidence="6 8" id="KW-1133">Transmembrane helix</keyword>
<evidence type="ECO:0000313" key="10">
    <source>
        <dbReference type="Proteomes" id="UP000011717"/>
    </source>
</evidence>
<dbReference type="EMBL" id="AMRV01000005">
    <property type="protein sequence ID" value="EMD82837.1"/>
    <property type="molecule type" value="Genomic_DNA"/>
</dbReference>
<keyword evidence="7 8" id="KW-0472">Membrane</keyword>
<dbReference type="Pfam" id="PF01032">
    <property type="entry name" value="FecCD"/>
    <property type="match status" value="1"/>
</dbReference>
<sequence>MALVAALALVLLLALTLGSVSLPLDRALLALFGGGSAGDRIVIWQIRLPRVLAAGLVGAALGLSGAGLQGLLRNPLAEPGVLGVSASAALFASATLYFGLAVAGPLTLPLAATFGALAATGIVAAAALRTRSVVTLILIGVGLSSFSAALMALLMNLAPNPFSLADMVNWMLGTVANRSAQDLLFAAPFLIAGGALLFGARRGLSALTLGEEAAEGLGLNLRRQRVLIILGAGLATGASVALAGSIGFVGIVAPHLVRPLVRHDPAKVLLPAALLGALILMAADIGVRVLPTDSELKLGVVASLLGAPVFIWIAARRRLIA</sequence>
<organism evidence="9 10">
    <name type="scientific">Pacificimonas flava</name>
    <dbReference type="NCBI Taxonomy" id="1234595"/>
    <lineage>
        <taxon>Bacteria</taxon>
        <taxon>Pseudomonadati</taxon>
        <taxon>Pseudomonadota</taxon>
        <taxon>Alphaproteobacteria</taxon>
        <taxon>Sphingomonadales</taxon>
        <taxon>Sphingosinicellaceae</taxon>
        <taxon>Pacificimonas</taxon>
    </lineage>
</organism>
<evidence type="ECO:0000256" key="3">
    <source>
        <dbReference type="ARBA" id="ARBA00022448"/>
    </source>
</evidence>
<dbReference type="InterPro" id="IPR037294">
    <property type="entry name" value="ABC_BtuC-like"/>
</dbReference>
<feature type="transmembrane region" description="Helical" evidence="8">
    <location>
        <begin position="80"/>
        <end position="100"/>
    </location>
</feature>
<feature type="transmembrane region" description="Helical" evidence="8">
    <location>
        <begin position="42"/>
        <end position="68"/>
    </location>
</feature>
<dbReference type="GO" id="GO:0005886">
    <property type="term" value="C:plasma membrane"/>
    <property type="evidence" value="ECO:0007669"/>
    <property type="project" value="UniProtKB-SubCell"/>
</dbReference>
<reference evidence="9 10" key="1">
    <citation type="journal article" date="2013" name="Genome Announc.">
        <title>Draft Genome Sequence of Strain JLT2015T, Belonging to the Family Sphingomonadaceae of the Alphaproteobacteria.</title>
        <authorList>
            <person name="Tang K."/>
            <person name="Liu K."/>
            <person name="Li S."/>
            <person name="Jiao N."/>
        </authorList>
    </citation>
    <scope>NUCLEOTIDE SEQUENCE [LARGE SCALE GENOMIC DNA]</scope>
    <source>
        <strain evidence="9 10">JLT2015</strain>
    </source>
</reference>
<evidence type="ECO:0000256" key="4">
    <source>
        <dbReference type="ARBA" id="ARBA00022475"/>
    </source>
</evidence>
<evidence type="ECO:0000313" key="9">
    <source>
        <dbReference type="EMBL" id="EMD82837.1"/>
    </source>
</evidence>
<keyword evidence="5 8" id="KW-0812">Transmembrane</keyword>
<dbReference type="SUPFAM" id="SSF81345">
    <property type="entry name" value="ABC transporter involved in vitamin B12 uptake, BtuC"/>
    <property type="match status" value="1"/>
</dbReference>
<keyword evidence="10" id="KW-1185">Reference proteome</keyword>
<comment type="similarity">
    <text evidence="2">Belongs to the binding-protein-dependent transport system permease family. FecCD subfamily.</text>
</comment>
<dbReference type="PANTHER" id="PTHR30472:SF25">
    <property type="entry name" value="ABC TRANSPORTER PERMEASE PROTEIN MJ0876-RELATED"/>
    <property type="match status" value="1"/>
</dbReference>
<dbReference type="AlphaFoldDB" id="M2U498"/>
<accession>M2U498</accession>
<dbReference type="PANTHER" id="PTHR30472">
    <property type="entry name" value="FERRIC ENTEROBACTIN TRANSPORT SYSTEM PERMEASE PROTEIN"/>
    <property type="match status" value="1"/>
</dbReference>
<evidence type="ECO:0000256" key="5">
    <source>
        <dbReference type="ARBA" id="ARBA00022692"/>
    </source>
</evidence>
<evidence type="ECO:0000256" key="7">
    <source>
        <dbReference type="ARBA" id="ARBA00023136"/>
    </source>
</evidence>
<proteinExistence type="inferred from homology"/>
<feature type="transmembrane region" description="Helical" evidence="8">
    <location>
        <begin position="106"/>
        <end position="128"/>
    </location>
</feature>
<evidence type="ECO:0000256" key="8">
    <source>
        <dbReference type="SAM" id="Phobius"/>
    </source>
</evidence>
<name>M2U498_9SPHN</name>
<dbReference type="InterPro" id="IPR000522">
    <property type="entry name" value="ABC_transptr_permease_BtuC"/>
</dbReference>
<evidence type="ECO:0000256" key="1">
    <source>
        <dbReference type="ARBA" id="ARBA00004651"/>
    </source>
</evidence>
<feature type="transmembrane region" description="Helical" evidence="8">
    <location>
        <begin position="268"/>
        <end position="286"/>
    </location>
</feature>
<protein>
    <submittedName>
        <fullName evidence="9">Vitamin B12 ABC transporter, permease component BtuC</fullName>
    </submittedName>
</protein>
<dbReference type="GO" id="GO:0022857">
    <property type="term" value="F:transmembrane transporter activity"/>
    <property type="evidence" value="ECO:0007669"/>
    <property type="project" value="InterPro"/>
</dbReference>
<keyword evidence="4" id="KW-1003">Cell membrane</keyword>
<evidence type="ECO:0000256" key="6">
    <source>
        <dbReference type="ARBA" id="ARBA00022989"/>
    </source>
</evidence>
<dbReference type="Gene3D" id="1.10.3470.10">
    <property type="entry name" value="ABC transporter involved in vitamin B12 uptake, BtuC"/>
    <property type="match status" value="1"/>
</dbReference>
<evidence type="ECO:0000256" key="2">
    <source>
        <dbReference type="ARBA" id="ARBA00007935"/>
    </source>
</evidence>
<keyword evidence="3" id="KW-0813">Transport</keyword>
<gene>
    <name evidence="9" type="ORF">C725_1877</name>
</gene>
<feature type="transmembrane region" description="Helical" evidence="8">
    <location>
        <begin position="226"/>
        <end position="256"/>
    </location>
</feature>
<feature type="transmembrane region" description="Helical" evidence="8">
    <location>
        <begin position="298"/>
        <end position="315"/>
    </location>
</feature>
<comment type="caution">
    <text evidence="9">The sequence shown here is derived from an EMBL/GenBank/DDBJ whole genome shotgun (WGS) entry which is preliminary data.</text>
</comment>
<dbReference type="PATRIC" id="fig|1234595.3.peg.1880"/>
<comment type="subcellular location">
    <subcellularLocation>
        <location evidence="1">Cell membrane</location>
        <topology evidence="1">Multi-pass membrane protein</topology>
    </subcellularLocation>
</comment>
<dbReference type="Proteomes" id="UP000011717">
    <property type="component" value="Unassembled WGS sequence"/>
</dbReference>
<feature type="transmembrane region" description="Helical" evidence="8">
    <location>
        <begin position="179"/>
        <end position="200"/>
    </location>
</feature>